<sequence length="181" mass="20287">MRIATALLALTSLSAAPVLASSKAEQCAVIPEDVIVKPLCDRELQASYREYLRDGFQTELDKAWGEERDLQSAPSFYGIPIPSFATSLYERLTQSPEQYDVCPTIADTIGGLKYRYEPSKEFPCCRSSVKGAIERAVEHFMADNEESYNDYAAGWFGRFDPDGRMDGILRVWKVAPSRVDL</sequence>
<evidence type="ECO:0000313" key="3">
    <source>
        <dbReference type="Proteomes" id="UP000247233"/>
    </source>
</evidence>
<feature type="chain" id="PRO_5016381909" evidence="1">
    <location>
        <begin position="21"/>
        <end position="181"/>
    </location>
</feature>
<accession>A0A317V899</accession>
<dbReference type="OrthoDB" id="10379664at2759"/>
<name>A0A317V899_9EURO</name>
<proteinExistence type="predicted"/>
<protein>
    <submittedName>
        <fullName evidence="2">Uncharacterized protein</fullName>
    </submittedName>
</protein>
<organism evidence="2 3">
    <name type="scientific">Aspergillus heteromorphus CBS 117.55</name>
    <dbReference type="NCBI Taxonomy" id="1448321"/>
    <lineage>
        <taxon>Eukaryota</taxon>
        <taxon>Fungi</taxon>
        <taxon>Dikarya</taxon>
        <taxon>Ascomycota</taxon>
        <taxon>Pezizomycotina</taxon>
        <taxon>Eurotiomycetes</taxon>
        <taxon>Eurotiomycetidae</taxon>
        <taxon>Eurotiales</taxon>
        <taxon>Aspergillaceae</taxon>
        <taxon>Aspergillus</taxon>
        <taxon>Aspergillus subgen. Circumdati</taxon>
    </lineage>
</organism>
<feature type="signal peptide" evidence="1">
    <location>
        <begin position="1"/>
        <end position="20"/>
    </location>
</feature>
<gene>
    <name evidence="2" type="ORF">BO70DRAFT_148948</name>
</gene>
<dbReference type="GeneID" id="37060428"/>
<dbReference type="Proteomes" id="UP000247233">
    <property type="component" value="Unassembled WGS sequence"/>
</dbReference>
<reference evidence="2 3" key="1">
    <citation type="submission" date="2016-12" db="EMBL/GenBank/DDBJ databases">
        <title>The genomes of Aspergillus section Nigri reveals drivers in fungal speciation.</title>
        <authorList>
            <consortium name="DOE Joint Genome Institute"/>
            <person name="Vesth T.C."/>
            <person name="Nybo J."/>
            <person name="Theobald S."/>
            <person name="Brandl J."/>
            <person name="Frisvad J.C."/>
            <person name="Nielsen K.F."/>
            <person name="Lyhne E.K."/>
            <person name="Kogle M.E."/>
            <person name="Kuo A."/>
            <person name="Riley R."/>
            <person name="Clum A."/>
            <person name="Nolan M."/>
            <person name="Lipzen A."/>
            <person name="Salamov A."/>
            <person name="Henrissat B."/>
            <person name="Wiebenga A."/>
            <person name="De Vries R.P."/>
            <person name="Grigoriev I.V."/>
            <person name="Mortensen U.H."/>
            <person name="Andersen M.R."/>
            <person name="Baker S.E."/>
        </authorList>
    </citation>
    <scope>NUCLEOTIDE SEQUENCE [LARGE SCALE GENOMIC DNA]</scope>
    <source>
        <strain evidence="2 3">CBS 117.55</strain>
    </source>
</reference>
<comment type="caution">
    <text evidence="2">The sequence shown here is derived from an EMBL/GenBank/DDBJ whole genome shotgun (WGS) entry which is preliminary data.</text>
</comment>
<dbReference type="EMBL" id="MSFL01000034">
    <property type="protein sequence ID" value="PWY69062.1"/>
    <property type="molecule type" value="Genomic_DNA"/>
</dbReference>
<evidence type="ECO:0000256" key="1">
    <source>
        <dbReference type="SAM" id="SignalP"/>
    </source>
</evidence>
<keyword evidence="1" id="KW-0732">Signal</keyword>
<keyword evidence="3" id="KW-1185">Reference proteome</keyword>
<dbReference type="RefSeq" id="XP_025395418.1">
    <property type="nucleotide sequence ID" value="XM_025538191.1"/>
</dbReference>
<evidence type="ECO:0000313" key="2">
    <source>
        <dbReference type="EMBL" id="PWY69062.1"/>
    </source>
</evidence>
<dbReference type="VEuPathDB" id="FungiDB:BO70DRAFT_148948"/>
<dbReference type="AlphaFoldDB" id="A0A317V899"/>